<keyword evidence="1" id="KW-0812">Transmembrane</keyword>
<gene>
    <name evidence="2" type="ORF">BW727_102022</name>
</gene>
<feature type="transmembrane region" description="Helical" evidence="1">
    <location>
        <begin position="224"/>
        <end position="247"/>
    </location>
</feature>
<keyword evidence="1" id="KW-1133">Transmembrane helix</keyword>
<protein>
    <recommendedName>
        <fullName evidence="4">Tryptophan-rich sensory protein</fullName>
    </recommendedName>
</protein>
<organism evidence="2 3">
    <name type="scientific">Jeotgalibaca dankookensis</name>
    <dbReference type="NCBI Taxonomy" id="708126"/>
    <lineage>
        <taxon>Bacteria</taxon>
        <taxon>Bacillati</taxon>
        <taxon>Bacillota</taxon>
        <taxon>Bacilli</taxon>
        <taxon>Lactobacillales</taxon>
        <taxon>Carnobacteriaceae</taxon>
        <taxon>Jeotgalibaca</taxon>
    </lineage>
</organism>
<keyword evidence="1" id="KW-0472">Membrane</keyword>
<keyword evidence="3" id="KW-1185">Reference proteome</keyword>
<proteinExistence type="predicted"/>
<reference evidence="2 3" key="1">
    <citation type="journal article" date="2014" name="Int. J. Syst. Evol. Microbiol.">
        <title>Jeotgalibaca dankookensis gen. nov., sp. nov., a member of the family Carnobacteriaceae, isolated from seujeot (Korean traditional food).</title>
        <authorList>
            <person name="Lee D.G."/>
            <person name="Trujillo M.E."/>
            <person name="Kang H."/>
            <person name="Ahn T.Y."/>
        </authorList>
    </citation>
    <scope>NUCLEOTIDE SEQUENCE [LARGE SCALE GENOMIC DNA]</scope>
    <source>
        <strain evidence="2 3">EX-07</strain>
    </source>
</reference>
<feature type="transmembrane region" description="Helical" evidence="1">
    <location>
        <begin position="202"/>
        <end position="218"/>
    </location>
</feature>
<feature type="transmembrane region" description="Helical" evidence="1">
    <location>
        <begin position="12"/>
        <end position="30"/>
    </location>
</feature>
<accession>A0A1S6IS06</accession>
<dbReference type="PANTHER" id="PTHR33802">
    <property type="entry name" value="SI:CH211-161H7.5-RELATED"/>
    <property type="match status" value="1"/>
</dbReference>
<dbReference type="Proteomes" id="UP000188993">
    <property type="component" value="Chromosome"/>
</dbReference>
<feature type="transmembrane region" description="Helical" evidence="1">
    <location>
        <begin position="50"/>
        <end position="70"/>
    </location>
</feature>
<evidence type="ECO:0008006" key="4">
    <source>
        <dbReference type="Google" id="ProtNLM"/>
    </source>
</evidence>
<feature type="transmembrane region" description="Helical" evidence="1">
    <location>
        <begin position="177"/>
        <end position="195"/>
    </location>
</feature>
<sequence length="264" mass="29618">MMTTKTKAWVNLGLLLVTLGVNFLGAAGYINDSSQADVSARFQTLITPAGFTFSIWSIIYGLMIISLIVMIVKYKDDYYHQAIEAITPLLWITFAANMVWIVTFSYILVGISTIFIVIYLLGLTSILMKLLSLNKERRWLLPLTFGMHGGWLFIATLVNISAFLVKIEWSGFGISETTWTIITMILSIVIVIYVLSQVKNATFTLPIAWAYFGIYKELQAAGSYGTLEVIALINMALLIAMAVYVFVRNKNSILPILDRQTREV</sequence>
<dbReference type="PANTHER" id="PTHR33802:SF1">
    <property type="entry name" value="XK-RELATED PROTEIN"/>
    <property type="match status" value="1"/>
</dbReference>
<evidence type="ECO:0000313" key="2">
    <source>
        <dbReference type="EMBL" id="AQS54336.1"/>
    </source>
</evidence>
<dbReference type="AlphaFoldDB" id="A0A1S6IS06"/>
<dbReference type="EMBL" id="CP019728">
    <property type="protein sequence ID" value="AQS54336.1"/>
    <property type="molecule type" value="Genomic_DNA"/>
</dbReference>
<feature type="transmembrane region" description="Helical" evidence="1">
    <location>
        <begin position="139"/>
        <end position="165"/>
    </location>
</feature>
<dbReference type="STRING" id="708126.BW727_102022"/>
<dbReference type="KEGG" id="jda:BW727_102022"/>
<feature type="transmembrane region" description="Helical" evidence="1">
    <location>
        <begin position="106"/>
        <end position="127"/>
    </location>
</feature>
<evidence type="ECO:0000256" key="1">
    <source>
        <dbReference type="SAM" id="Phobius"/>
    </source>
</evidence>
<name>A0A1S6IS06_9LACT</name>
<dbReference type="Gene3D" id="1.20.1260.100">
    <property type="entry name" value="TspO/MBR protein"/>
    <property type="match status" value="1"/>
</dbReference>
<feature type="transmembrane region" description="Helical" evidence="1">
    <location>
        <begin position="82"/>
        <end position="100"/>
    </location>
</feature>
<evidence type="ECO:0000313" key="3">
    <source>
        <dbReference type="Proteomes" id="UP000188993"/>
    </source>
</evidence>
<dbReference type="InterPro" id="IPR038330">
    <property type="entry name" value="TspO/MBR-related_sf"/>
</dbReference>